<accession>A0AAE9SK75</accession>
<evidence type="ECO:0000313" key="1">
    <source>
        <dbReference type="EMBL" id="UTY33977.1"/>
    </source>
</evidence>
<proteinExistence type="predicted"/>
<organism evidence="1 2">
    <name type="scientific">Treponema putidum</name>
    <dbReference type="NCBI Taxonomy" id="221027"/>
    <lineage>
        <taxon>Bacteria</taxon>
        <taxon>Pseudomonadati</taxon>
        <taxon>Spirochaetota</taxon>
        <taxon>Spirochaetia</taxon>
        <taxon>Spirochaetales</taxon>
        <taxon>Treponemataceae</taxon>
        <taxon>Treponema</taxon>
    </lineage>
</organism>
<dbReference type="EMBL" id="CP038804">
    <property type="protein sequence ID" value="UTY33977.1"/>
    <property type="molecule type" value="Genomic_DNA"/>
</dbReference>
<reference evidence="1" key="1">
    <citation type="submission" date="2019-04" db="EMBL/GenBank/DDBJ databases">
        <title>Whole genome sequencing of oral phylogroup 2 treponemes.</title>
        <authorList>
            <person name="Chan Y."/>
            <person name="Zeng H.H."/>
            <person name="Yu X.L."/>
            <person name="Leung W.K."/>
            <person name="Watt R.M."/>
        </authorList>
    </citation>
    <scope>NUCLEOTIDE SEQUENCE</scope>
    <source>
        <strain evidence="1">OMZ 835</strain>
    </source>
</reference>
<evidence type="ECO:0000313" key="2">
    <source>
        <dbReference type="Proteomes" id="UP001058682"/>
    </source>
</evidence>
<sequence>MDDILDEFKEYLVKQGYKEFTPSGKPSTVYDYAGRIKTICTREGINTAKVLINRIDELEQKYGETGSEAAFGRKSHNSCINAIRRFNEFVKSNKLGEK</sequence>
<protein>
    <submittedName>
        <fullName evidence="1">Uncharacterized protein</fullName>
    </submittedName>
</protein>
<dbReference type="AlphaFoldDB" id="A0AAE9SK75"/>
<gene>
    <name evidence="1" type="ORF">E4N74_08145</name>
</gene>
<name>A0AAE9SK75_9SPIR</name>
<dbReference type="RefSeq" id="WP_255817181.1">
    <property type="nucleotide sequence ID" value="NZ_CP038804.1"/>
</dbReference>
<dbReference type="Proteomes" id="UP001058682">
    <property type="component" value="Chromosome"/>
</dbReference>